<dbReference type="STRING" id="333673.A0A3M0JML2"/>
<gene>
    <name evidence="9" type="ORF">DUI87_21982</name>
</gene>
<keyword evidence="4" id="KW-0675">Receptor</keyword>
<evidence type="ECO:0000256" key="7">
    <source>
        <dbReference type="SAM" id="SignalP"/>
    </source>
</evidence>
<dbReference type="Proteomes" id="UP000269221">
    <property type="component" value="Unassembled WGS sequence"/>
</dbReference>
<dbReference type="Pfam" id="PF07686">
    <property type="entry name" value="V-set"/>
    <property type="match status" value="1"/>
</dbReference>
<dbReference type="PROSITE" id="PS50835">
    <property type="entry name" value="IG_LIKE"/>
    <property type="match status" value="1"/>
</dbReference>
<dbReference type="InterPro" id="IPR013783">
    <property type="entry name" value="Ig-like_fold"/>
</dbReference>
<keyword evidence="6" id="KW-1279">T cell receptor</keyword>
<dbReference type="OrthoDB" id="8947657at2759"/>
<evidence type="ECO:0000313" key="10">
    <source>
        <dbReference type="Proteomes" id="UP000269221"/>
    </source>
</evidence>
<organism evidence="9 10">
    <name type="scientific">Hirundo rustica rustica</name>
    <dbReference type="NCBI Taxonomy" id="333673"/>
    <lineage>
        <taxon>Eukaryota</taxon>
        <taxon>Metazoa</taxon>
        <taxon>Chordata</taxon>
        <taxon>Craniata</taxon>
        <taxon>Vertebrata</taxon>
        <taxon>Euteleostomi</taxon>
        <taxon>Archelosauria</taxon>
        <taxon>Archosauria</taxon>
        <taxon>Dinosauria</taxon>
        <taxon>Saurischia</taxon>
        <taxon>Theropoda</taxon>
        <taxon>Coelurosauria</taxon>
        <taxon>Aves</taxon>
        <taxon>Neognathae</taxon>
        <taxon>Neoaves</taxon>
        <taxon>Telluraves</taxon>
        <taxon>Australaves</taxon>
        <taxon>Passeriformes</taxon>
        <taxon>Sylvioidea</taxon>
        <taxon>Hirundinidae</taxon>
        <taxon>Hirundo</taxon>
    </lineage>
</organism>
<dbReference type="InterPro" id="IPR051006">
    <property type="entry name" value="TCR_variable_domain"/>
</dbReference>
<comment type="caution">
    <text evidence="9">The sequence shown here is derived from an EMBL/GenBank/DDBJ whole genome shotgun (WGS) entry which is preliminary data.</text>
</comment>
<dbReference type="GO" id="GO:0002250">
    <property type="term" value="P:adaptive immune response"/>
    <property type="evidence" value="ECO:0007669"/>
    <property type="project" value="UniProtKB-KW"/>
</dbReference>
<evidence type="ECO:0000256" key="2">
    <source>
        <dbReference type="ARBA" id="ARBA00022859"/>
    </source>
</evidence>
<accession>A0A3M0JML2</accession>
<evidence type="ECO:0000256" key="1">
    <source>
        <dbReference type="ARBA" id="ARBA00022729"/>
    </source>
</evidence>
<keyword evidence="3" id="KW-1064">Adaptive immunity</keyword>
<sequence>MRRCRGATLAALAALLLANTQLALAMHLACLILTVFLGQLLGTMGQVTVTQENGPVMVKQGHPFQTTCKYQTSYLPSLLWYKLQKGQGPQLVSYQAGPGSKRSGRITTHLNTTGKSSVLRVEEVQGSDTALYLCAVQDTLLQGASSAVQQPRGGRGCVWARL</sequence>
<evidence type="ECO:0000256" key="6">
    <source>
        <dbReference type="ARBA" id="ARBA00043266"/>
    </source>
</evidence>
<name>A0A3M0JML2_HIRRU</name>
<dbReference type="EMBL" id="QRBI01000137">
    <property type="protein sequence ID" value="RMC01541.1"/>
    <property type="molecule type" value="Genomic_DNA"/>
</dbReference>
<dbReference type="GO" id="GO:0042101">
    <property type="term" value="C:T cell receptor complex"/>
    <property type="evidence" value="ECO:0007669"/>
    <property type="project" value="UniProtKB-KW"/>
</dbReference>
<dbReference type="InterPro" id="IPR013106">
    <property type="entry name" value="Ig_V-set"/>
</dbReference>
<dbReference type="PANTHER" id="PTHR19343:SF3">
    <property type="entry name" value="T CELL RECEPTOR ALPHA VARIABLE 12-2"/>
    <property type="match status" value="1"/>
</dbReference>
<keyword evidence="1 7" id="KW-0732">Signal</keyword>
<evidence type="ECO:0000313" key="9">
    <source>
        <dbReference type="EMBL" id="RMC01541.1"/>
    </source>
</evidence>
<keyword evidence="2" id="KW-0391">Immunity</keyword>
<protein>
    <recommendedName>
        <fullName evidence="8">Ig-like domain-containing protein</fullName>
    </recommendedName>
</protein>
<proteinExistence type="predicted"/>
<dbReference type="InterPro" id="IPR007110">
    <property type="entry name" value="Ig-like_dom"/>
</dbReference>
<keyword evidence="10" id="KW-1185">Reference proteome</keyword>
<evidence type="ECO:0000256" key="4">
    <source>
        <dbReference type="ARBA" id="ARBA00023170"/>
    </source>
</evidence>
<keyword evidence="5" id="KW-0393">Immunoglobulin domain</keyword>
<evidence type="ECO:0000259" key="8">
    <source>
        <dbReference type="PROSITE" id="PS50835"/>
    </source>
</evidence>
<dbReference type="InterPro" id="IPR036179">
    <property type="entry name" value="Ig-like_dom_sf"/>
</dbReference>
<feature type="signal peptide" evidence="7">
    <location>
        <begin position="1"/>
        <end position="25"/>
    </location>
</feature>
<dbReference type="Gene3D" id="2.60.40.10">
    <property type="entry name" value="Immunoglobulins"/>
    <property type="match status" value="1"/>
</dbReference>
<feature type="chain" id="PRO_5018036466" description="Ig-like domain-containing protein" evidence="7">
    <location>
        <begin position="26"/>
        <end position="162"/>
    </location>
</feature>
<evidence type="ECO:0000256" key="3">
    <source>
        <dbReference type="ARBA" id="ARBA00023130"/>
    </source>
</evidence>
<reference evidence="9 10" key="1">
    <citation type="submission" date="2018-07" db="EMBL/GenBank/DDBJ databases">
        <title>A high quality draft genome assembly of the barn swallow (H. rustica rustica).</title>
        <authorList>
            <person name="Formenti G."/>
            <person name="Chiara M."/>
            <person name="Poveda L."/>
            <person name="Francoijs K.-J."/>
            <person name="Bonisoli-Alquati A."/>
            <person name="Canova L."/>
            <person name="Gianfranceschi L."/>
            <person name="Horner D.S."/>
            <person name="Saino N."/>
        </authorList>
    </citation>
    <scope>NUCLEOTIDE SEQUENCE [LARGE SCALE GENOMIC DNA]</scope>
    <source>
        <strain evidence="9">Chelidonia</strain>
        <tissue evidence="9">Blood</tissue>
    </source>
</reference>
<feature type="domain" description="Ig-like" evidence="8">
    <location>
        <begin position="45"/>
        <end position="149"/>
    </location>
</feature>
<dbReference type="GO" id="GO:0042605">
    <property type="term" value="F:peptide antigen binding"/>
    <property type="evidence" value="ECO:0007669"/>
    <property type="project" value="TreeGrafter"/>
</dbReference>
<dbReference type="AlphaFoldDB" id="A0A3M0JML2"/>
<dbReference type="SUPFAM" id="SSF48726">
    <property type="entry name" value="Immunoglobulin"/>
    <property type="match status" value="1"/>
</dbReference>
<dbReference type="PANTHER" id="PTHR19343">
    <property type="entry name" value="T CELL RECEPTOR ALPHA VARIABLE 1-2"/>
    <property type="match status" value="1"/>
</dbReference>
<evidence type="ECO:0000256" key="5">
    <source>
        <dbReference type="ARBA" id="ARBA00023319"/>
    </source>
</evidence>